<proteinExistence type="predicted"/>
<evidence type="ECO:0000313" key="3">
    <source>
        <dbReference type="EMBL" id="SSW90963.1"/>
    </source>
</evidence>
<dbReference type="Proteomes" id="UP000256343">
    <property type="component" value="Unassembled WGS sequence"/>
</dbReference>
<dbReference type="RefSeq" id="WP_114358020.1">
    <property type="nucleotide sequence ID" value="NZ_QRDT01000009.1"/>
</dbReference>
<dbReference type="OrthoDB" id="8451629at2"/>
<accession>A0A336JQF9</accession>
<evidence type="ECO:0000313" key="5">
    <source>
        <dbReference type="Proteomes" id="UP000256343"/>
    </source>
</evidence>
<evidence type="ECO:0000313" key="2">
    <source>
        <dbReference type="EMBL" id="RED35273.1"/>
    </source>
</evidence>
<dbReference type="InterPro" id="IPR018720">
    <property type="entry name" value="DUF2249"/>
</dbReference>
<reference evidence="3 4" key="1">
    <citation type="submission" date="2017-08" db="EMBL/GenBank/DDBJ databases">
        <authorList>
            <person name="de Groot N.N."/>
        </authorList>
    </citation>
    <scope>NUCLEOTIDE SEQUENCE [LARGE SCALE GENOMIC DNA]</scope>
    <source>
        <strain evidence="3 4">JA575</strain>
    </source>
</reference>
<sequence length="82" mass="9555">MTEAATPTERVLDVREIPPYQRHEIIPRLFDQLGVGATMQIVVDHDPRPLRQFFASVHGDDCQWTYLEQGPEVWRVQLRRAA</sequence>
<dbReference type="EMBL" id="QRDT01000009">
    <property type="protein sequence ID" value="RED35273.1"/>
    <property type="molecule type" value="Genomic_DNA"/>
</dbReference>
<evidence type="ECO:0000259" key="1">
    <source>
        <dbReference type="Pfam" id="PF10006"/>
    </source>
</evidence>
<protein>
    <submittedName>
        <fullName evidence="2">Uncharacterized protein (DUF2249 family)</fullName>
    </submittedName>
</protein>
<keyword evidence="5" id="KW-1185">Reference proteome</keyword>
<dbReference type="EMBL" id="UFQQ01000009">
    <property type="protein sequence ID" value="SSW90963.1"/>
    <property type="molecule type" value="Genomic_DNA"/>
</dbReference>
<dbReference type="Proteomes" id="UP000252631">
    <property type="component" value="Unassembled WGS sequence"/>
</dbReference>
<dbReference type="Pfam" id="PF10006">
    <property type="entry name" value="DUF2249"/>
    <property type="match status" value="1"/>
</dbReference>
<name>A0A336JQF9_9BRAD</name>
<organism evidence="3 4">
    <name type="scientific">Rhodopseudomonas pentothenatexigens</name>
    <dbReference type="NCBI Taxonomy" id="999699"/>
    <lineage>
        <taxon>Bacteria</taxon>
        <taxon>Pseudomonadati</taxon>
        <taxon>Pseudomonadota</taxon>
        <taxon>Alphaproteobacteria</taxon>
        <taxon>Hyphomicrobiales</taxon>
        <taxon>Nitrobacteraceae</taxon>
        <taxon>Rhodopseudomonas</taxon>
    </lineage>
</organism>
<evidence type="ECO:0000313" key="4">
    <source>
        <dbReference type="Proteomes" id="UP000252631"/>
    </source>
</evidence>
<gene>
    <name evidence="2" type="ORF">BJ125_109117</name>
    <name evidence="3" type="ORF">SAMN05892882_109117</name>
</gene>
<dbReference type="AlphaFoldDB" id="A0A336JQF9"/>
<reference evidence="2 5" key="2">
    <citation type="submission" date="2018-07" db="EMBL/GenBank/DDBJ databases">
        <title>Genomic Encyclopedia of Archaeal and Bacterial Type Strains, Phase II (KMG-II): from individual species to whole genera.</title>
        <authorList>
            <person name="Goeker M."/>
        </authorList>
    </citation>
    <scope>NUCLEOTIDE SEQUENCE [LARGE SCALE GENOMIC DNA]</scope>
    <source>
        <strain evidence="2 5">JA575</strain>
    </source>
</reference>
<feature type="domain" description="DUF2249" evidence="1">
    <location>
        <begin position="11"/>
        <end position="80"/>
    </location>
</feature>